<protein>
    <submittedName>
        <fullName evidence="1">Uncharacterized protein</fullName>
    </submittedName>
</protein>
<proteinExistence type="predicted"/>
<dbReference type="AlphaFoldDB" id="A0A382VFJ9"/>
<reference evidence="1" key="1">
    <citation type="submission" date="2018-05" db="EMBL/GenBank/DDBJ databases">
        <authorList>
            <person name="Lanie J.A."/>
            <person name="Ng W.-L."/>
            <person name="Kazmierczak K.M."/>
            <person name="Andrzejewski T.M."/>
            <person name="Davidsen T.M."/>
            <person name="Wayne K.J."/>
            <person name="Tettelin H."/>
            <person name="Glass J.I."/>
            <person name="Rusch D."/>
            <person name="Podicherti R."/>
            <person name="Tsui H.-C.T."/>
            <person name="Winkler M.E."/>
        </authorList>
    </citation>
    <scope>NUCLEOTIDE SEQUENCE</scope>
</reference>
<gene>
    <name evidence="1" type="ORF">METZ01_LOCUS398128</name>
</gene>
<evidence type="ECO:0000313" key="1">
    <source>
        <dbReference type="EMBL" id="SVD45274.1"/>
    </source>
</evidence>
<dbReference type="EMBL" id="UINC01151580">
    <property type="protein sequence ID" value="SVD45274.1"/>
    <property type="molecule type" value="Genomic_DNA"/>
</dbReference>
<feature type="non-terminal residue" evidence="1">
    <location>
        <position position="1"/>
    </location>
</feature>
<sequence>DVGVLELMGIPQQVEAVVRANSLKRIIAELGINNVDDSNDSASTVGVLFFAGPLLVFEPVQLREAMSELFGKRLSTQALDQLHEQLLDLMEKERKSISDTTQKDLAGLISGKSGPYVTIWESSGK</sequence>
<name>A0A382VFJ9_9ZZZZ</name>
<organism evidence="1">
    <name type="scientific">marine metagenome</name>
    <dbReference type="NCBI Taxonomy" id="408172"/>
    <lineage>
        <taxon>unclassified sequences</taxon>
        <taxon>metagenomes</taxon>
        <taxon>ecological metagenomes</taxon>
    </lineage>
</organism>
<accession>A0A382VFJ9</accession>